<dbReference type="PROSITE" id="PS00648">
    <property type="entry name" value="RIBONUCLEASE_P"/>
    <property type="match status" value="1"/>
</dbReference>
<comment type="caution">
    <text evidence="9">The sequence shown here is derived from an EMBL/GenBank/DDBJ whole genome shotgun (WGS) entry which is preliminary data.</text>
</comment>
<protein>
    <recommendedName>
        <fullName evidence="7 8">Ribonuclease P protein component</fullName>
        <shortName evidence="7">RNase P protein</shortName>
        <shortName evidence="7">RNaseP protein</shortName>
        <ecNumber evidence="7 8">3.1.26.5</ecNumber>
    </recommendedName>
    <alternativeName>
        <fullName evidence="7">Protein C5</fullName>
    </alternativeName>
</protein>
<dbReference type="AlphaFoldDB" id="S0FRY6"/>
<reference evidence="9 10" key="1">
    <citation type="journal article" date="2013" name="Genome Announc.">
        <title>Draft Genome Sequence of Desulfotignum phosphitoxidans DSM 13687 Strain FiPS-3.</title>
        <authorList>
            <person name="Poehlein A."/>
            <person name="Daniel R."/>
            <person name="Simeonova D.D."/>
        </authorList>
    </citation>
    <scope>NUCLEOTIDE SEQUENCE [LARGE SCALE GENOMIC DNA]</scope>
    <source>
        <strain evidence="9 10">DSM 13687</strain>
    </source>
</reference>
<dbReference type="Proteomes" id="UP000014216">
    <property type="component" value="Unassembled WGS sequence"/>
</dbReference>
<evidence type="ECO:0000256" key="2">
    <source>
        <dbReference type="ARBA" id="ARBA00022694"/>
    </source>
</evidence>
<dbReference type="PANTHER" id="PTHR33992">
    <property type="entry name" value="RIBONUCLEASE P PROTEIN COMPONENT"/>
    <property type="match status" value="1"/>
</dbReference>
<organism evidence="9 10">
    <name type="scientific">Desulfotignum phosphitoxidans DSM 13687</name>
    <dbReference type="NCBI Taxonomy" id="1286635"/>
    <lineage>
        <taxon>Bacteria</taxon>
        <taxon>Pseudomonadati</taxon>
        <taxon>Thermodesulfobacteriota</taxon>
        <taxon>Desulfobacteria</taxon>
        <taxon>Desulfobacterales</taxon>
        <taxon>Desulfobacteraceae</taxon>
        <taxon>Desulfotignum</taxon>
    </lineage>
</organism>
<evidence type="ECO:0000313" key="10">
    <source>
        <dbReference type="Proteomes" id="UP000014216"/>
    </source>
</evidence>
<keyword evidence="5 7" id="KW-0378">Hydrolase</keyword>
<comment type="subunit">
    <text evidence="7">Consists of a catalytic RNA component (M1 or rnpB) and a protein subunit.</text>
</comment>
<dbReference type="GO" id="GO:0004526">
    <property type="term" value="F:ribonuclease P activity"/>
    <property type="evidence" value="ECO:0007669"/>
    <property type="project" value="UniProtKB-UniRule"/>
</dbReference>
<keyword evidence="4 7" id="KW-0255">Endonuclease</keyword>
<dbReference type="GO" id="GO:0042781">
    <property type="term" value="F:3'-tRNA processing endoribonuclease activity"/>
    <property type="evidence" value="ECO:0007669"/>
    <property type="project" value="TreeGrafter"/>
</dbReference>
<dbReference type="RefSeq" id="WP_006968550.1">
    <property type="nucleotide sequence ID" value="NZ_APJX01000015.1"/>
</dbReference>
<proteinExistence type="inferred from homology"/>
<accession>S0FRY6</accession>
<dbReference type="GO" id="GO:0030677">
    <property type="term" value="C:ribonuclease P complex"/>
    <property type="evidence" value="ECO:0007669"/>
    <property type="project" value="TreeGrafter"/>
</dbReference>
<gene>
    <name evidence="7 9" type="primary">rnpA</name>
    <name evidence="9" type="ORF">Dpo_15c00510</name>
</gene>
<dbReference type="HAMAP" id="MF_00227">
    <property type="entry name" value="RNase_P"/>
    <property type="match status" value="1"/>
</dbReference>
<dbReference type="EMBL" id="APJX01000015">
    <property type="protein sequence ID" value="EMS77475.1"/>
    <property type="molecule type" value="Genomic_DNA"/>
</dbReference>
<dbReference type="EC" id="3.1.26.5" evidence="7 8"/>
<dbReference type="PATRIC" id="fig|1286635.3.peg.4585"/>
<keyword evidence="2 7" id="KW-0819">tRNA processing</keyword>
<evidence type="ECO:0000256" key="5">
    <source>
        <dbReference type="ARBA" id="ARBA00022801"/>
    </source>
</evidence>
<dbReference type="SUPFAM" id="SSF54211">
    <property type="entry name" value="Ribosomal protein S5 domain 2-like"/>
    <property type="match status" value="1"/>
</dbReference>
<dbReference type="GO" id="GO:0000049">
    <property type="term" value="F:tRNA binding"/>
    <property type="evidence" value="ECO:0007669"/>
    <property type="project" value="UniProtKB-UniRule"/>
</dbReference>
<dbReference type="InterPro" id="IPR020539">
    <property type="entry name" value="RNase_P_CS"/>
</dbReference>
<dbReference type="GO" id="GO:0001682">
    <property type="term" value="P:tRNA 5'-leader removal"/>
    <property type="evidence" value="ECO:0007669"/>
    <property type="project" value="UniProtKB-UniRule"/>
</dbReference>
<dbReference type="Pfam" id="PF00825">
    <property type="entry name" value="Ribonuclease_P"/>
    <property type="match status" value="1"/>
</dbReference>
<evidence type="ECO:0000313" key="9">
    <source>
        <dbReference type="EMBL" id="EMS77475.1"/>
    </source>
</evidence>
<dbReference type="InterPro" id="IPR000100">
    <property type="entry name" value="RNase_P"/>
</dbReference>
<dbReference type="OrthoDB" id="9810867at2"/>
<name>S0FRY6_9BACT</name>
<evidence type="ECO:0000256" key="8">
    <source>
        <dbReference type="NCBIfam" id="TIGR00188"/>
    </source>
</evidence>
<dbReference type="InterPro" id="IPR020568">
    <property type="entry name" value="Ribosomal_Su5_D2-typ_SF"/>
</dbReference>
<dbReference type="NCBIfam" id="TIGR00188">
    <property type="entry name" value="rnpA"/>
    <property type="match status" value="1"/>
</dbReference>
<keyword evidence="6 7" id="KW-0694">RNA-binding</keyword>
<evidence type="ECO:0000256" key="7">
    <source>
        <dbReference type="HAMAP-Rule" id="MF_00227"/>
    </source>
</evidence>
<evidence type="ECO:0000256" key="6">
    <source>
        <dbReference type="ARBA" id="ARBA00022884"/>
    </source>
</evidence>
<keyword evidence="3 7" id="KW-0540">Nuclease</keyword>
<dbReference type="Gene3D" id="3.30.230.10">
    <property type="match status" value="1"/>
</dbReference>
<comment type="similarity">
    <text evidence="7">Belongs to the RnpA family.</text>
</comment>
<keyword evidence="10" id="KW-1185">Reference proteome</keyword>
<dbReference type="PANTHER" id="PTHR33992:SF1">
    <property type="entry name" value="RIBONUCLEASE P PROTEIN COMPONENT"/>
    <property type="match status" value="1"/>
</dbReference>
<evidence type="ECO:0000256" key="4">
    <source>
        <dbReference type="ARBA" id="ARBA00022759"/>
    </source>
</evidence>
<sequence>MKDFSLPKEFRLRKRAEYVTLSKQGKPIYSDYFLAIVCDRSNQHNRIGITVSKKVGNAVARNRIKRLIREYFRHRKHSIPGTRDINIIARKGLTSLSNRQIIENLDKLFTKIALAK</sequence>
<evidence type="ECO:0000256" key="3">
    <source>
        <dbReference type="ARBA" id="ARBA00022722"/>
    </source>
</evidence>
<dbReference type="InterPro" id="IPR014721">
    <property type="entry name" value="Ribsml_uS5_D2-typ_fold_subgr"/>
</dbReference>
<comment type="catalytic activity">
    <reaction evidence="7">
        <text>Endonucleolytic cleavage of RNA, removing 5'-extranucleotides from tRNA precursor.</text>
        <dbReference type="EC" id="3.1.26.5"/>
    </reaction>
</comment>
<comment type="function">
    <text evidence="1 7">RNaseP catalyzes the removal of the 5'-leader sequence from pre-tRNA to produce the mature 5'-terminus. It can also cleave other RNA substrates such as 4.5S RNA. The protein component plays an auxiliary but essential role in vivo by binding to the 5'-leader sequence and broadening the substrate specificity of the ribozyme.</text>
</comment>
<evidence type="ECO:0000256" key="1">
    <source>
        <dbReference type="ARBA" id="ARBA00002663"/>
    </source>
</evidence>